<dbReference type="GO" id="GO:0008932">
    <property type="term" value="F:lytic endotransglycosylase activity"/>
    <property type="evidence" value="ECO:0007669"/>
    <property type="project" value="UniProtKB-UniRule"/>
</dbReference>
<evidence type="ECO:0000313" key="10">
    <source>
        <dbReference type="Proteomes" id="UP000077787"/>
    </source>
</evidence>
<evidence type="ECO:0000256" key="5">
    <source>
        <dbReference type="ARBA" id="ARBA00023239"/>
    </source>
</evidence>
<dbReference type="Proteomes" id="UP000077787">
    <property type="component" value="Chromosome"/>
</dbReference>
<evidence type="ECO:0000256" key="7">
    <source>
        <dbReference type="HAMAP-Rule" id="MF_02065"/>
    </source>
</evidence>
<keyword evidence="4 7" id="KW-0472">Membrane</keyword>
<dbReference type="InterPro" id="IPR003770">
    <property type="entry name" value="MLTG-like"/>
</dbReference>
<name>A0A172WST6_STUST</name>
<evidence type="ECO:0000256" key="6">
    <source>
        <dbReference type="ARBA" id="ARBA00023316"/>
    </source>
</evidence>
<keyword evidence="5 7" id="KW-0456">Lyase</keyword>
<evidence type="ECO:0000256" key="8">
    <source>
        <dbReference type="SAM" id="MobiDB-lite"/>
    </source>
</evidence>
<feature type="site" description="Important for catalytic activity" evidence="7">
    <location>
        <position position="218"/>
    </location>
</feature>
<evidence type="ECO:0000313" key="9">
    <source>
        <dbReference type="EMBL" id="ANF26578.1"/>
    </source>
</evidence>
<dbReference type="PANTHER" id="PTHR30518">
    <property type="entry name" value="ENDOLYTIC MUREIN TRANSGLYCOSYLASE"/>
    <property type="match status" value="1"/>
</dbReference>
<dbReference type="EMBL" id="CP015641">
    <property type="protein sequence ID" value="ANF26578.1"/>
    <property type="molecule type" value="Genomic_DNA"/>
</dbReference>
<gene>
    <name evidence="7" type="primary">mltG</name>
    <name evidence="9" type="ORF">PS273GM_16160</name>
</gene>
<dbReference type="GO" id="GO:0005886">
    <property type="term" value="C:plasma membrane"/>
    <property type="evidence" value="ECO:0007669"/>
    <property type="project" value="UniProtKB-UniRule"/>
</dbReference>
<organism evidence="9 10">
    <name type="scientific">Stutzerimonas stutzeri</name>
    <name type="common">Pseudomonas stutzeri</name>
    <dbReference type="NCBI Taxonomy" id="316"/>
    <lineage>
        <taxon>Bacteria</taxon>
        <taxon>Pseudomonadati</taxon>
        <taxon>Pseudomonadota</taxon>
        <taxon>Gammaproteobacteria</taxon>
        <taxon>Pseudomonadales</taxon>
        <taxon>Pseudomonadaceae</taxon>
        <taxon>Stutzerimonas</taxon>
    </lineage>
</organism>
<dbReference type="Gene3D" id="3.30.160.60">
    <property type="entry name" value="Classic Zinc Finger"/>
    <property type="match status" value="1"/>
</dbReference>
<keyword evidence="1 7" id="KW-1003">Cell membrane</keyword>
<accession>A0A172WST6</accession>
<proteinExistence type="inferred from homology"/>
<comment type="catalytic activity">
    <reaction evidence="7">
        <text>a peptidoglycan chain = a peptidoglycan chain with N-acetyl-1,6-anhydromuramyl-[peptide] at the reducing end + a peptidoglycan chain with N-acetylglucosamine at the non-reducing end.</text>
        <dbReference type="EC" id="4.2.2.29"/>
    </reaction>
</comment>
<dbReference type="GO" id="GO:0009252">
    <property type="term" value="P:peptidoglycan biosynthetic process"/>
    <property type="evidence" value="ECO:0007669"/>
    <property type="project" value="UniProtKB-UniRule"/>
</dbReference>
<feature type="region of interest" description="Disordered" evidence="8">
    <location>
        <begin position="333"/>
        <end position="355"/>
    </location>
</feature>
<dbReference type="Gene3D" id="3.30.1490.480">
    <property type="entry name" value="Endolytic murein transglycosylase"/>
    <property type="match status" value="1"/>
</dbReference>
<keyword evidence="7" id="KW-0997">Cell inner membrane</keyword>
<protein>
    <recommendedName>
        <fullName evidence="7">Endolytic murein transglycosylase</fullName>
        <ecNumber evidence="7">4.2.2.29</ecNumber>
    </recommendedName>
    <alternativeName>
        <fullName evidence="7">Peptidoglycan lytic transglycosylase</fullName>
    </alternativeName>
    <alternativeName>
        <fullName evidence="7">Peptidoglycan polymerization terminase</fullName>
    </alternativeName>
</protein>
<dbReference type="GO" id="GO:0071555">
    <property type="term" value="P:cell wall organization"/>
    <property type="evidence" value="ECO:0007669"/>
    <property type="project" value="UniProtKB-KW"/>
</dbReference>
<dbReference type="eggNOG" id="COG1559">
    <property type="taxonomic scope" value="Bacteria"/>
</dbReference>
<evidence type="ECO:0000256" key="4">
    <source>
        <dbReference type="ARBA" id="ARBA00023136"/>
    </source>
</evidence>
<dbReference type="NCBIfam" id="TIGR00247">
    <property type="entry name" value="endolytic transglycosylase MltG"/>
    <property type="match status" value="1"/>
</dbReference>
<dbReference type="EC" id="4.2.2.29" evidence="7"/>
<evidence type="ECO:0000256" key="3">
    <source>
        <dbReference type="ARBA" id="ARBA00022989"/>
    </source>
</evidence>
<comment type="function">
    <text evidence="7">Functions as a peptidoglycan terminase that cleaves nascent peptidoglycan strands endolytically to terminate their elongation.</text>
</comment>
<comment type="similarity">
    <text evidence="7">Belongs to the transglycosylase MltG family.</text>
</comment>
<reference evidence="9 10" key="1">
    <citation type="submission" date="2016-05" db="EMBL/GenBank/DDBJ databases">
        <title>Genome sequence of Pseudomonas stutzeri 273 and identification of the exopolysaccharide biosynthesis locus.</title>
        <authorList>
            <person name="Wu S."/>
            <person name="Sun C."/>
        </authorList>
    </citation>
    <scope>NUCLEOTIDE SEQUENCE [LARGE SCALE GENOMIC DNA]</scope>
    <source>
        <strain evidence="9 10">273</strain>
    </source>
</reference>
<keyword evidence="3 7" id="KW-1133">Transmembrane helix</keyword>
<dbReference type="RefSeq" id="WP_064481932.1">
    <property type="nucleotide sequence ID" value="NZ_CP015641.1"/>
</dbReference>
<evidence type="ECO:0000256" key="2">
    <source>
        <dbReference type="ARBA" id="ARBA00022692"/>
    </source>
</evidence>
<keyword evidence="6 7" id="KW-0961">Cell wall biogenesis/degradation</keyword>
<dbReference type="CDD" id="cd08010">
    <property type="entry name" value="MltG_like"/>
    <property type="match status" value="1"/>
</dbReference>
<evidence type="ECO:0000256" key="1">
    <source>
        <dbReference type="ARBA" id="ARBA00022475"/>
    </source>
</evidence>
<dbReference type="OrthoDB" id="9814591at2"/>
<dbReference type="FunFam" id="3.30.160.60:FF:000242">
    <property type="entry name" value="Endolytic murein transglycosylase"/>
    <property type="match status" value="1"/>
</dbReference>
<dbReference type="HAMAP" id="MF_02065">
    <property type="entry name" value="MltG"/>
    <property type="match status" value="1"/>
</dbReference>
<dbReference type="Pfam" id="PF02618">
    <property type="entry name" value="YceG"/>
    <property type="match status" value="1"/>
</dbReference>
<keyword evidence="2 7" id="KW-0812">Transmembrane</keyword>
<sequence>MIRKLSFVLLGALLIAALALGLVYWKLHSALGQPLQLGAAQTLEVQSGDTPSGLLQRLERDGVLSDSFWLRLHWRLKLSGHTLHSGEYQLRPEMTARDMIGLWQRGEVVQHTLTIVEGWNFRQVRAALEALPTVKQTIVGQSDDEVMTRLGQNGSHPEGRFFPDTYSFTRGVTDLELLQRAYSRLETVLAEEWQQRSEGLPYQDAYEALIMASIIEKETGVPSERGEIAGVFVRRLEQGMLLQTDPTVIYGMGEQYRGRITRSDLRRPTPYNTYTNSGLPPTPIAMVGREAIHAALHPVEGKSLYFVARGDGSHVFSNSLSEHNRAVREYQLKRRADYRSSPPPRLTPAPIENAQ</sequence>
<dbReference type="AlphaFoldDB" id="A0A172WST6"/>
<dbReference type="PANTHER" id="PTHR30518:SF2">
    <property type="entry name" value="ENDOLYTIC MUREIN TRANSGLYCOSYLASE"/>
    <property type="match status" value="1"/>
</dbReference>